<reference evidence="2" key="1">
    <citation type="submission" date="2016-02" db="EMBL/GenBank/DDBJ databases">
        <title>Comparative genomics of biotechnologically important yeasts.</title>
        <authorList>
            <consortium name="DOE Joint Genome Institute"/>
            <person name="Riley R."/>
            <person name="Haridas S."/>
            <person name="Wolfe K.H."/>
            <person name="Lopes M.R."/>
            <person name="Hittinger C.T."/>
            <person name="Goker M."/>
            <person name="Salamov A."/>
            <person name="Wisecaver J."/>
            <person name="Long T.M."/>
            <person name="Aerts A.L."/>
            <person name="Barry K."/>
            <person name="Choi C."/>
            <person name="Clum A."/>
            <person name="Coughlan A.Y."/>
            <person name="Deshpande S."/>
            <person name="Douglass A.P."/>
            <person name="Hanson S.J."/>
            <person name="Klenk H.-P."/>
            <person name="Labutti K."/>
            <person name="Lapidus A."/>
            <person name="Lindquist E."/>
            <person name="Lipzen A."/>
            <person name="Meier-Kolthoff J.P."/>
            <person name="Ohm R.A."/>
            <person name="Otillar R.P."/>
            <person name="Pangilinan J."/>
            <person name="Peng Y."/>
            <person name="Rokas A."/>
            <person name="Rosa C.A."/>
            <person name="Scheuner C."/>
            <person name="Sibirny A.A."/>
            <person name="Slot J.C."/>
            <person name="Stielow J.B."/>
            <person name="Sun H."/>
            <person name="Kurtzman C.P."/>
            <person name="Blackwell M."/>
            <person name="Jeffries T.W."/>
            <person name="Grigoriev I.V."/>
        </authorList>
    </citation>
    <scope>NUCLEOTIDE SEQUENCE [LARGE SCALE GENOMIC DNA]</scope>
    <source>
        <strain evidence="2">NRRL Y-17796</strain>
    </source>
</reference>
<protein>
    <submittedName>
        <fullName evidence="1">Uncharacterized protein</fullName>
    </submittedName>
</protein>
<evidence type="ECO:0000313" key="1">
    <source>
        <dbReference type="EMBL" id="ODV90358.1"/>
    </source>
</evidence>
<name>A0A1E4TFA7_9ASCO</name>
<dbReference type="Proteomes" id="UP000095023">
    <property type="component" value="Unassembled WGS sequence"/>
</dbReference>
<dbReference type="EMBL" id="KV453842">
    <property type="protein sequence ID" value="ODV90358.1"/>
    <property type="molecule type" value="Genomic_DNA"/>
</dbReference>
<organism evidence="1 2">
    <name type="scientific">Tortispora caseinolytica NRRL Y-17796</name>
    <dbReference type="NCBI Taxonomy" id="767744"/>
    <lineage>
        <taxon>Eukaryota</taxon>
        <taxon>Fungi</taxon>
        <taxon>Dikarya</taxon>
        <taxon>Ascomycota</taxon>
        <taxon>Saccharomycotina</taxon>
        <taxon>Trigonopsidomycetes</taxon>
        <taxon>Trigonopsidales</taxon>
        <taxon>Trigonopsidaceae</taxon>
        <taxon>Tortispora</taxon>
    </lineage>
</organism>
<dbReference type="AlphaFoldDB" id="A0A1E4TFA7"/>
<evidence type="ECO:0000313" key="2">
    <source>
        <dbReference type="Proteomes" id="UP000095023"/>
    </source>
</evidence>
<sequence length="181" mass="20437">MSADDTIKAFQRRIDRIERLVGRLDSSRTITDRVNTLSTRLDALLLRKHQINTLLPSLQLAMQKYTAIIPSNDPADNTDTKRLEILAHAGLFAETSQLAAKAANLYAELHSLDLAQLASKQTEIMHLTSPLTSLFDQYTYTFKLAALLMALYVSHCAETSIKWESLYTQLRGIERSKRSLD</sequence>
<keyword evidence="2" id="KW-1185">Reference proteome</keyword>
<accession>A0A1E4TFA7</accession>
<gene>
    <name evidence="1" type="ORF">CANCADRAFT_105908</name>
</gene>
<proteinExistence type="predicted"/>